<organism evidence="13 14">
    <name type="scientific">Leeia speluncae</name>
    <dbReference type="NCBI Taxonomy" id="2884804"/>
    <lineage>
        <taxon>Bacteria</taxon>
        <taxon>Pseudomonadati</taxon>
        <taxon>Pseudomonadota</taxon>
        <taxon>Betaproteobacteria</taxon>
        <taxon>Neisseriales</taxon>
        <taxon>Leeiaceae</taxon>
        <taxon>Leeia</taxon>
    </lineage>
</organism>
<evidence type="ECO:0000256" key="11">
    <source>
        <dbReference type="ARBA" id="ARBA00023237"/>
    </source>
</evidence>
<accession>A0ABS8D3D7</accession>
<reference evidence="13" key="1">
    <citation type="submission" date="2021-10" db="EMBL/GenBank/DDBJ databases">
        <title>The complete genome sequence of Leeia sp. TBRC 13508.</title>
        <authorList>
            <person name="Charoenyingcharoen P."/>
            <person name="Yukphan P."/>
        </authorList>
    </citation>
    <scope>NUCLEOTIDE SEQUENCE</scope>
    <source>
        <strain evidence="13">TBRC 13508</strain>
    </source>
</reference>
<protein>
    <recommendedName>
        <fullName evidence="4">Outer-membrane lipoprotein LolB</fullName>
    </recommendedName>
</protein>
<evidence type="ECO:0000256" key="1">
    <source>
        <dbReference type="ARBA" id="ARBA00004459"/>
    </source>
</evidence>
<keyword evidence="9" id="KW-0564">Palmitate</keyword>
<keyword evidence="6" id="KW-0732">Signal</keyword>
<dbReference type="SUPFAM" id="SSF89392">
    <property type="entry name" value="Prokaryotic lipoproteins and lipoprotein localization factors"/>
    <property type="match status" value="1"/>
</dbReference>
<comment type="subcellular location">
    <subcellularLocation>
        <location evidence="1">Cell outer membrane</location>
        <topology evidence="1">Lipid-anchor</topology>
    </subcellularLocation>
</comment>
<comment type="caution">
    <text evidence="13">The sequence shown here is derived from an EMBL/GenBank/DDBJ whole genome shotgun (WGS) entry which is preliminary data.</text>
</comment>
<proteinExistence type="inferred from homology"/>
<keyword evidence="10" id="KW-0143">Chaperone</keyword>
<gene>
    <name evidence="13" type="primary">lolB</name>
    <name evidence="13" type="ORF">LIN78_02995</name>
</gene>
<evidence type="ECO:0000256" key="10">
    <source>
        <dbReference type="ARBA" id="ARBA00023186"/>
    </source>
</evidence>
<evidence type="ECO:0000313" key="13">
    <source>
        <dbReference type="EMBL" id="MCB6182516.1"/>
    </source>
</evidence>
<dbReference type="Pfam" id="PF03550">
    <property type="entry name" value="LolB"/>
    <property type="match status" value="1"/>
</dbReference>
<keyword evidence="14" id="KW-1185">Reference proteome</keyword>
<evidence type="ECO:0000256" key="4">
    <source>
        <dbReference type="ARBA" id="ARBA00016202"/>
    </source>
</evidence>
<keyword evidence="12 13" id="KW-0449">Lipoprotein</keyword>
<dbReference type="CDD" id="cd16326">
    <property type="entry name" value="LolB"/>
    <property type="match status" value="1"/>
</dbReference>
<evidence type="ECO:0000256" key="9">
    <source>
        <dbReference type="ARBA" id="ARBA00023139"/>
    </source>
</evidence>
<keyword evidence="11" id="KW-0998">Cell outer membrane</keyword>
<dbReference type="Proteomes" id="UP001165395">
    <property type="component" value="Unassembled WGS sequence"/>
</dbReference>
<dbReference type="RefSeq" id="WP_227178327.1">
    <property type="nucleotide sequence ID" value="NZ_JAJBZT010000002.1"/>
</dbReference>
<evidence type="ECO:0000256" key="6">
    <source>
        <dbReference type="ARBA" id="ARBA00022729"/>
    </source>
</evidence>
<dbReference type="Gene3D" id="2.50.20.10">
    <property type="entry name" value="Lipoprotein localisation LolA/LolB/LppX"/>
    <property type="match status" value="1"/>
</dbReference>
<dbReference type="NCBIfam" id="TIGR00548">
    <property type="entry name" value="lolB"/>
    <property type="match status" value="1"/>
</dbReference>
<keyword evidence="7" id="KW-0653">Protein transport</keyword>
<evidence type="ECO:0000256" key="7">
    <source>
        <dbReference type="ARBA" id="ARBA00022927"/>
    </source>
</evidence>
<evidence type="ECO:0000256" key="3">
    <source>
        <dbReference type="ARBA" id="ARBA00011245"/>
    </source>
</evidence>
<name>A0ABS8D3D7_9NEIS</name>
<evidence type="ECO:0000256" key="8">
    <source>
        <dbReference type="ARBA" id="ARBA00023136"/>
    </source>
</evidence>
<dbReference type="InterPro" id="IPR029046">
    <property type="entry name" value="LolA/LolB/LppX"/>
</dbReference>
<comment type="similarity">
    <text evidence="2">Belongs to the LolB family.</text>
</comment>
<comment type="subunit">
    <text evidence="3">Monomer.</text>
</comment>
<evidence type="ECO:0000256" key="5">
    <source>
        <dbReference type="ARBA" id="ARBA00022448"/>
    </source>
</evidence>
<evidence type="ECO:0000256" key="12">
    <source>
        <dbReference type="ARBA" id="ARBA00023288"/>
    </source>
</evidence>
<sequence>MTVFLAACSSVSTKDEPDTGEMVFETNGRLGIKHDDQSDQVQVYWKHGSKGDWVRLEGPLGQTVATLANTPSNTILVTSDKTWEAKDPESLTEEVLGWQLPLTGLRNWILGRPDDVSRSGAFQFSSIDGVSTLEQAGWTIRYLSIDSANNLPKKINLSRESLQIRIVIDEWATGPAFKAIPNQDK</sequence>
<dbReference type="EMBL" id="JAJBZT010000002">
    <property type="protein sequence ID" value="MCB6182516.1"/>
    <property type="molecule type" value="Genomic_DNA"/>
</dbReference>
<evidence type="ECO:0000313" key="14">
    <source>
        <dbReference type="Proteomes" id="UP001165395"/>
    </source>
</evidence>
<evidence type="ECO:0000256" key="2">
    <source>
        <dbReference type="ARBA" id="ARBA00009696"/>
    </source>
</evidence>
<keyword evidence="8" id="KW-0472">Membrane</keyword>
<keyword evidence="5" id="KW-0813">Transport</keyword>
<dbReference type="InterPro" id="IPR004565">
    <property type="entry name" value="OM_lipoprot_LolB"/>
</dbReference>